<evidence type="ECO:0000313" key="8">
    <source>
        <dbReference type="Proteomes" id="UP000485058"/>
    </source>
</evidence>
<dbReference type="InterPro" id="IPR004456">
    <property type="entry name" value="Pglycerate_mutase_ApgM"/>
</dbReference>
<comment type="function">
    <text evidence="2">Catalyzes the interconversion of 2-phosphoglycerate and 3-phosphoglycerate.</text>
</comment>
<proteinExistence type="inferred from homology"/>
<evidence type="ECO:0000313" key="7">
    <source>
        <dbReference type="EMBL" id="GFH09043.1"/>
    </source>
</evidence>
<name>A0A699YG53_HAELA</name>
<keyword evidence="8" id="KW-1185">Reference proteome</keyword>
<dbReference type="Pfam" id="PF10143">
    <property type="entry name" value="PhosphMutase"/>
    <property type="match status" value="1"/>
</dbReference>
<gene>
    <name evidence="7" type="ORF">HaLaN_04111</name>
</gene>
<dbReference type="GO" id="GO:0046872">
    <property type="term" value="F:metal ion binding"/>
    <property type="evidence" value="ECO:0007669"/>
    <property type="project" value="InterPro"/>
</dbReference>
<comment type="caution">
    <text evidence="7">The sequence shown here is derived from an EMBL/GenBank/DDBJ whole genome shotgun (WGS) entry which is preliminary data.</text>
</comment>
<dbReference type="GO" id="GO:0004619">
    <property type="term" value="F:phosphoglycerate mutase activity"/>
    <property type="evidence" value="ECO:0007669"/>
    <property type="project" value="UniProtKB-EC"/>
</dbReference>
<dbReference type="PANTHER" id="PTHR31209">
    <property type="entry name" value="COFACTOR-INDEPENDENT PHOSPHOGLYCERATE MUTASE"/>
    <property type="match status" value="1"/>
</dbReference>
<dbReference type="Proteomes" id="UP000485058">
    <property type="component" value="Unassembled WGS sequence"/>
</dbReference>
<evidence type="ECO:0000259" key="6">
    <source>
        <dbReference type="Pfam" id="PF01676"/>
    </source>
</evidence>
<evidence type="ECO:0000256" key="5">
    <source>
        <dbReference type="ARBA" id="ARBA00023152"/>
    </source>
</evidence>
<dbReference type="SUPFAM" id="SSF53649">
    <property type="entry name" value="Alkaline phosphatase-like"/>
    <property type="match status" value="1"/>
</dbReference>
<evidence type="ECO:0000256" key="2">
    <source>
        <dbReference type="ARBA" id="ARBA00002315"/>
    </source>
</evidence>
<comment type="pathway">
    <text evidence="3">Carbohydrate degradation.</text>
</comment>
<feature type="domain" description="Metalloenzyme" evidence="6">
    <location>
        <begin position="12"/>
        <end position="255"/>
    </location>
</feature>
<organism evidence="7 8">
    <name type="scientific">Haematococcus lacustris</name>
    <name type="common">Green alga</name>
    <name type="synonym">Haematococcus pluvialis</name>
    <dbReference type="NCBI Taxonomy" id="44745"/>
    <lineage>
        <taxon>Eukaryota</taxon>
        <taxon>Viridiplantae</taxon>
        <taxon>Chlorophyta</taxon>
        <taxon>core chlorophytes</taxon>
        <taxon>Chlorophyceae</taxon>
        <taxon>CS clade</taxon>
        <taxon>Chlamydomonadales</taxon>
        <taxon>Haematococcaceae</taxon>
        <taxon>Haematococcus</taxon>
    </lineage>
</organism>
<dbReference type="Pfam" id="PF01676">
    <property type="entry name" value="Metalloenzyme"/>
    <property type="match status" value="1"/>
</dbReference>
<reference evidence="7 8" key="1">
    <citation type="submission" date="2020-02" db="EMBL/GenBank/DDBJ databases">
        <title>Draft genome sequence of Haematococcus lacustris strain NIES-144.</title>
        <authorList>
            <person name="Morimoto D."/>
            <person name="Nakagawa S."/>
            <person name="Yoshida T."/>
            <person name="Sawayama S."/>
        </authorList>
    </citation>
    <scope>NUCLEOTIDE SEQUENCE [LARGE SCALE GENOMIC DNA]</scope>
    <source>
        <strain evidence="7 8">NIES-144</strain>
    </source>
</reference>
<sequence>MAMPDPDSVLPRVLMVLVDGLGDVSVPALGDRTPLEVAHTPILDAIAGRLYPYVGVCAAAGLNGLLDPVEPGLACGSDTAHMSLFGYDPRIHYRGRGAFESMGAGISMAPGDIAFKCNFATLDTGSGVVVRRRADRNFEHLGPELCQALDGLRLPNFPEHCVKCRYATEHRCGIAVSGPSLSDAVQGTDPLKDALPLLRCVPEDGSAEAAMTAELVNELSDEIRRVLEEHPVNQQRREQARHGMAAAMVAPTKIIAGR</sequence>
<dbReference type="InterPro" id="IPR017850">
    <property type="entry name" value="Alkaline_phosphatase_core_sf"/>
</dbReference>
<dbReference type="InterPro" id="IPR006124">
    <property type="entry name" value="Metalloenzyme"/>
</dbReference>
<comment type="similarity">
    <text evidence="4">Belongs to the BPG-independent phosphoglycerate mutase family. A-PGAM subfamily.</text>
</comment>
<evidence type="ECO:0000256" key="4">
    <source>
        <dbReference type="ARBA" id="ARBA00005524"/>
    </source>
</evidence>
<accession>A0A699YG53</accession>
<dbReference type="AlphaFoldDB" id="A0A699YG53"/>
<evidence type="ECO:0000256" key="1">
    <source>
        <dbReference type="ARBA" id="ARBA00000370"/>
    </source>
</evidence>
<dbReference type="PANTHER" id="PTHR31209:SF0">
    <property type="entry name" value="METALLOENZYME DOMAIN-CONTAINING PROTEIN"/>
    <property type="match status" value="1"/>
</dbReference>
<keyword evidence="5" id="KW-0324">Glycolysis</keyword>
<protein>
    <submittedName>
        <fullName evidence="7">Metalloenzyme domain-containing protein</fullName>
    </submittedName>
</protein>
<evidence type="ECO:0000256" key="3">
    <source>
        <dbReference type="ARBA" id="ARBA00004921"/>
    </source>
</evidence>
<dbReference type="Gene3D" id="3.30.70.2130">
    <property type="entry name" value="Metalloenzyme domain"/>
    <property type="match status" value="1"/>
</dbReference>
<comment type="catalytic activity">
    <reaction evidence="1">
        <text>(2R)-2-phosphoglycerate = (2R)-3-phosphoglycerate</text>
        <dbReference type="Rhea" id="RHEA:15901"/>
        <dbReference type="ChEBI" id="CHEBI:58272"/>
        <dbReference type="ChEBI" id="CHEBI:58289"/>
        <dbReference type="EC" id="5.4.2.12"/>
    </reaction>
</comment>
<dbReference type="GO" id="GO:0006096">
    <property type="term" value="P:glycolytic process"/>
    <property type="evidence" value="ECO:0007669"/>
    <property type="project" value="UniProtKB-KW"/>
</dbReference>
<dbReference type="EMBL" id="BLLF01000204">
    <property type="protein sequence ID" value="GFH09043.1"/>
    <property type="molecule type" value="Genomic_DNA"/>
</dbReference>
<dbReference type="InterPro" id="IPR042253">
    <property type="entry name" value="Pglycerate_mutase_ApgM_sf"/>
</dbReference>